<dbReference type="PANTHER" id="PTHR30250">
    <property type="entry name" value="PST FAMILY PREDICTED COLANIC ACID TRANSPORTER"/>
    <property type="match status" value="1"/>
</dbReference>
<comment type="subcellular location">
    <subcellularLocation>
        <location evidence="1">Cell membrane</location>
        <topology evidence="1">Multi-pass membrane protein</topology>
    </subcellularLocation>
</comment>
<reference evidence="6 7" key="1">
    <citation type="submission" date="2008-12" db="EMBL/GenBank/DDBJ databases">
        <authorList>
            <person name="Fulton L."/>
            <person name="Clifton S."/>
            <person name="Fulton B."/>
            <person name="Xu J."/>
            <person name="Minx P."/>
            <person name="Pepin K.H."/>
            <person name="Johnson M."/>
            <person name="Bhonagiri V."/>
            <person name="Nash W.E."/>
            <person name="Mardis E.R."/>
            <person name="Wilson R.K."/>
        </authorList>
    </citation>
    <scope>NUCLEOTIDE SEQUENCE [LARGE SCALE GENOMIC DNA]</scope>
    <source>
        <strain evidence="6 7">DSM 14838</strain>
    </source>
</reference>
<accession>E2NMS3</accession>
<keyword evidence="3" id="KW-0812">Transmembrane</keyword>
<evidence type="ECO:0000313" key="6">
    <source>
        <dbReference type="EMBL" id="EEF86776.1"/>
    </source>
</evidence>
<sequence length="519" mass="58716">MGSLVNTEKKRIAQNTLYLYLRMLINLMVGLYTSRIILDVLGVSDYGLYNVVGGVVVLFSFLTGALGGATSRYITYHVGKKNVEELIKVFGNLKTLHILLALVIFVLAETIGLWFLNTQLNIPAGREAASFWVYQYAMFSALIGILSLPYYSDLIAHERLGIYAVFTTIETVLKLVIVIVLPYIQYDSLIAYSFLFLLITTITRLLFLTYSRIKFVEAKTKPLFDKSLLHEISLFTIWTLVGHFAVMGTTQGLNILLNLFYGTVVNAARGVAVQVQGVIMQFCYNFQMALNPQLTKSYADGDLINMRRLLIISSKFSFYLLLLLTLPIVLETEIVLDLWLKSVPQHTIWFVRLILFQSLMLALSNPLSISIQATGKIKKIKIIEGLCQILTLPISFLVLMFSNYPPESVFIIGCLVEIFTQIIRVKLILPIISIKVSKYITEVIIPIIKVLFMASLLPFLYSICRESSILNFCISMLFCMISVCLCSYYLGLSHNERQYINRLIASKLSLSSVTRKFKS</sequence>
<gene>
    <name evidence="6" type="ORF">BACCELL_05618</name>
</gene>
<dbReference type="AlphaFoldDB" id="E2NMS3"/>
<name>E2NMS3_9BACE</name>
<keyword evidence="2" id="KW-1003">Cell membrane</keyword>
<evidence type="ECO:0000256" key="3">
    <source>
        <dbReference type="ARBA" id="ARBA00022692"/>
    </source>
</evidence>
<dbReference type="InterPro" id="IPR050833">
    <property type="entry name" value="Poly_Biosynth_Transport"/>
</dbReference>
<proteinExistence type="predicted"/>
<dbReference type="PANTHER" id="PTHR30250:SF26">
    <property type="entry name" value="PSMA PROTEIN"/>
    <property type="match status" value="1"/>
</dbReference>
<protein>
    <submittedName>
        <fullName evidence="6">Polysaccharide biosynthesis protein</fullName>
    </submittedName>
</protein>
<dbReference type="HOGENOM" id="CLU_040798_1_0_10"/>
<dbReference type="EMBL" id="ACCH01000461">
    <property type="protein sequence ID" value="EEF86776.1"/>
    <property type="molecule type" value="Genomic_DNA"/>
</dbReference>
<keyword evidence="5" id="KW-0472">Membrane</keyword>
<keyword evidence="4" id="KW-1133">Transmembrane helix</keyword>
<dbReference type="Proteomes" id="UP000003711">
    <property type="component" value="Unassembled WGS sequence"/>
</dbReference>
<evidence type="ECO:0000256" key="4">
    <source>
        <dbReference type="ARBA" id="ARBA00022989"/>
    </source>
</evidence>
<comment type="caution">
    <text evidence="6">The sequence shown here is derived from an EMBL/GenBank/DDBJ whole genome shotgun (WGS) entry which is preliminary data.</text>
</comment>
<evidence type="ECO:0000256" key="2">
    <source>
        <dbReference type="ARBA" id="ARBA00022475"/>
    </source>
</evidence>
<organism evidence="6 7">
    <name type="scientific">Bacteroides cellulosilyticus DSM 14838</name>
    <dbReference type="NCBI Taxonomy" id="537012"/>
    <lineage>
        <taxon>Bacteria</taxon>
        <taxon>Pseudomonadati</taxon>
        <taxon>Bacteroidota</taxon>
        <taxon>Bacteroidia</taxon>
        <taxon>Bacteroidales</taxon>
        <taxon>Bacteroidaceae</taxon>
        <taxon>Bacteroides</taxon>
    </lineage>
</organism>
<reference evidence="6 7" key="2">
    <citation type="submission" date="2009-01" db="EMBL/GenBank/DDBJ databases">
        <title>Draft genome sequence of Bacteroides cellulosilyticus (DSM 14838).</title>
        <authorList>
            <person name="Sudarsanam P."/>
            <person name="Ley R."/>
            <person name="Guruge J."/>
            <person name="Turnbaugh P.J."/>
            <person name="Mahowald M."/>
            <person name="Liep D."/>
            <person name="Gordon J."/>
        </authorList>
    </citation>
    <scope>NUCLEOTIDE SEQUENCE [LARGE SCALE GENOMIC DNA]</scope>
    <source>
        <strain evidence="6 7">DSM 14838</strain>
    </source>
</reference>
<dbReference type="RefSeq" id="WP_007214949.1">
    <property type="nucleotide sequence ID" value="NZ_EQ973495.1"/>
</dbReference>
<evidence type="ECO:0000256" key="5">
    <source>
        <dbReference type="ARBA" id="ARBA00023136"/>
    </source>
</evidence>
<dbReference type="GO" id="GO:0005886">
    <property type="term" value="C:plasma membrane"/>
    <property type="evidence" value="ECO:0007669"/>
    <property type="project" value="UniProtKB-SubCell"/>
</dbReference>
<evidence type="ECO:0000313" key="7">
    <source>
        <dbReference type="Proteomes" id="UP000003711"/>
    </source>
</evidence>
<evidence type="ECO:0000256" key="1">
    <source>
        <dbReference type="ARBA" id="ARBA00004651"/>
    </source>
</evidence>